<dbReference type="Gene3D" id="1.10.150.130">
    <property type="match status" value="1"/>
</dbReference>
<dbReference type="Pfam" id="PF00589">
    <property type="entry name" value="Phage_integrase"/>
    <property type="match status" value="1"/>
</dbReference>
<dbReference type="AlphaFoldDB" id="V6SDL5"/>
<dbReference type="InterPro" id="IPR002104">
    <property type="entry name" value="Integrase_catalytic"/>
</dbReference>
<reference evidence="5 6" key="2">
    <citation type="journal article" date="2015" name="Stand. Genomic Sci.">
        <title>High quality draft genomic sequence of Flavobacterium enshiense DK69(T) and comparison among Flavobacterium genomes.</title>
        <authorList>
            <person name="Zeng Z."/>
            <person name="Chen C."/>
            <person name="Du H."/>
            <person name="Wang G."/>
            <person name="Li M."/>
        </authorList>
    </citation>
    <scope>NUCLEOTIDE SEQUENCE [LARGE SCALE GENOMIC DNA]</scope>
    <source>
        <strain evidence="5 6">DK69</strain>
    </source>
</reference>
<dbReference type="GO" id="GO:0006310">
    <property type="term" value="P:DNA recombination"/>
    <property type="evidence" value="ECO:0007669"/>
    <property type="project" value="UniProtKB-KW"/>
</dbReference>
<dbReference type="RefSeq" id="WP_023572829.1">
    <property type="nucleotide sequence ID" value="NZ_AVCS01000006.1"/>
</dbReference>
<comment type="caution">
    <text evidence="5">The sequence shown here is derived from an EMBL/GenBank/DDBJ whole genome shotgun (WGS) entry which is preliminary data.</text>
</comment>
<dbReference type="InterPro" id="IPR025269">
    <property type="entry name" value="SAM-like_dom"/>
</dbReference>
<dbReference type="InterPro" id="IPR013762">
    <property type="entry name" value="Integrase-like_cat_sf"/>
</dbReference>
<name>V6SDL5_9FLAO</name>
<dbReference type="Proteomes" id="UP000030149">
    <property type="component" value="Unassembled WGS sequence"/>
</dbReference>
<dbReference type="EMBL" id="JRLZ01000016">
    <property type="protein sequence ID" value="KGO94457.1"/>
    <property type="molecule type" value="Genomic_DNA"/>
</dbReference>
<keyword evidence="6" id="KW-1185">Reference proteome</keyword>
<proteinExistence type="inferred from homology"/>
<dbReference type="CDD" id="cd01185">
    <property type="entry name" value="INTN1_C_like"/>
    <property type="match status" value="1"/>
</dbReference>
<dbReference type="PANTHER" id="PTHR30349:SF64">
    <property type="entry name" value="PROPHAGE INTEGRASE INTD-RELATED"/>
    <property type="match status" value="1"/>
</dbReference>
<gene>
    <name evidence="5" type="ORF">Q767_12875</name>
</gene>
<dbReference type="GO" id="GO:0003677">
    <property type="term" value="F:DNA binding"/>
    <property type="evidence" value="ECO:0007669"/>
    <property type="project" value="UniProtKB-KW"/>
</dbReference>
<comment type="similarity">
    <text evidence="1">Belongs to the 'phage' integrase family.</text>
</comment>
<accession>V6SDL5</accession>
<feature type="domain" description="Tyr recombinase" evidence="4">
    <location>
        <begin position="210"/>
        <end position="397"/>
    </location>
</feature>
<dbReference type="InterPro" id="IPR011010">
    <property type="entry name" value="DNA_brk_join_enz"/>
</dbReference>
<evidence type="ECO:0000313" key="6">
    <source>
        <dbReference type="Proteomes" id="UP000030149"/>
    </source>
</evidence>
<protein>
    <submittedName>
        <fullName evidence="5">Integrase</fullName>
    </submittedName>
</protein>
<evidence type="ECO:0000256" key="3">
    <source>
        <dbReference type="ARBA" id="ARBA00023172"/>
    </source>
</evidence>
<dbReference type="PANTHER" id="PTHR30349">
    <property type="entry name" value="PHAGE INTEGRASE-RELATED"/>
    <property type="match status" value="1"/>
</dbReference>
<dbReference type="PROSITE" id="PS51898">
    <property type="entry name" value="TYR_RECOMBINASE"/>
    <property type="match status" value="1"/>
</dbReference>
<keyword evidence="3" id="KW-0233">DNA recombination</keyword>
<evidence type="ECO:0000256" key="2">
    <source>
        <dbReference type="ARBA" id="ARBA00023125"/>
    </source>
</evidence>
<dbReference type="InterPro" id="IPR035386">
    <property type="entry name" value="Arm-DNA-bind_5"/>
</dbReference>
<dbReference type="Pfam" id="PF13102">
    <property type="entry name" value="Phage_int_SAM_5"/>
    <property type="match status" value="1"/>
</dbReference>
<dbReference type="Gene3D" id="1.10.443.10">
    <property type="entry name" value="Intergrase catalytic core"/>
    <property type="match status" value="1"/>
</dbReference>
<evidence type="ECO:0000259" key="4">
    <source>
        <dbReference type="PROSITE" id="PS51898"/>
    </source>
</evidence>
<dbReference type="STRING" id="1107311.Q767_12875"/>
<evidence type="ECO:0000256" key="1">
    <source>
        <dbReference type="ARBA" id="ARBA00008857"/>
    </source>
</evidence>
<dbReference type="Pfam" id="PF17293">
    <property type="entry name" value="Arm-DNA-bind_5"/>
    <property type="match status" value="1"/>
</dbReference>
<organism evidence="5 6">
    <name type="scientific">Flavobacterium enshiense DK69</name>
    <dbReference type="NCBI Taxonomy" id="1107311"/>
    <lineage>
        <taxon>Bacteria</taxon>
        <taxon>Pseudomonadati</taxon>
        <taxon>Bacteroidota</taxon>
        <taxon>Flavobacteriia</taxon>
        <taxon>Flavobacteriales</taxon>
        <taxon>Flavobacteriaceae</taxon>
        <taxon>Flavobacterium</taxon>
    </lineage>
</organism>
<sequence length="404" mass="47422">MATFNIILRNKVNSRGQYPIVLRVTKNRKSKLIKLGYNCDSKDWDEMKSRFKKCYPNYIKRNSALVGFEQKAYSIIEEFNREEVDFTLDQFYEKFKGKTDSNITVLEFWNEKVDDLNTAGRTGNAKAYIETQKSFFKFIKNKNIVFREITPAILDKYEVYLRANNNTDGGIGFKMRELRALFNDAIRKGIVAEKYYPFKLYKVSKLKKGNNKRALTREEVRLIENFDESVFPNLNEAKKLFIFSYYTRGMNFIDMMKLRWENIEGDRIVYTRSKTKVKFVIKILEPVKQILEYYKQVNPHTGYVFPILLREELTPMQIENRKVKKLKKFNSDLKLIAKEVGIVKPITSYVARHSFATNLKEVGVSTDVISQSMGHQSVSITSAYLKDFESEIIDDANEKLLNNY</sequence>
<evidence type="ECO:0000313" key="5">
    <source>
        <dbReference type="EMBL" id="KGO94457.1"/>
    </source>
</evidence>
<keyword evidence="2" id="KW-0238">DNA-binding</keyword>
<dbReference type="GO" id="GO:0015074">
    <property type="term" value="P:DNA integration"/>
    <property type="evidence" value="ECO:0007669"/>
    <property type="project" value="InterPro"/>
</dbReference>
<dbReference type="eggNOG" id="COG4974">
    <property type="taxonomic scope" value="Bacteria"/>
</dbReference>
<reference evidence="6" key="1">
    <citation type="submission" date="2013-09" db="EMBL/GenBank/DDBJ databases">
        <authorList>
            <person name="Zeng Z."/>
            <person name="Chen C."/>
        </authorList>
    </citation>
    <scope>NUCLEOTIDE SEQUENCE [LARGE SCALE GENOMIC DNA]</scope>
    <source>
        <strain evidence="6">DK69</strain>
    </source>
</reference>
<dbReference type="InterPro" id="IPR050090">
    <property type="entry name" value="Tyrosine_recombinase_XerCD"/>
</dbReference>
<dbReference type="PATRIC" id="fig|1107311.3.peg.776"/>
<dbReference type="OrthoDB" id="1094492at2"/>
<dbReference type="InterPro" id="IPR010998">
    <property type="entry name" value="Integrase_recombinase_N"/>
</dbReference>
<dbReference type="SUPFAM" id="SSF56349">
    <property type="entry name" value="DNA breaking-rejoining enzymes"/>
    <property type="match status" value="1"/>
</dbReference>